<dbReference type="InterPro" id="IPR045126">
    <property type="entry name" value="TRAPPC10/Trs130"/>
</dbReference>
<evidence type="ECO:0000256" key="1">
    <source>
        <dbReference type="ARBA" id="ARBA00004555"/>
    </source>
</evidence>
<name>A0A0D0U6E6_9TREE</name>
<dbReference type="OrthoDB" id="10256906at2759"/>
<feature type="compositionally biased region" description="Low complexity" evidence="4">
    <location>
        <begin position="434"/>
        <end position="451"/>
    </location>
</feature>
<accession>A0A0D0U6E6</accession>
<feature type="region of interest" description="Disordered" evidence="4">
    <location>
        <begin position="434"/>
        <end position="453"/>
    </location>
</feature>
<dbReference type="AlphaFoldDB" id="A0A0D0U6E6"/>
<dbReference type="GO" id="GO:0005829">
    <property type="term" value="C:cytosol"/>
    <property type="evidence" value="ECO:0007669"/>
    <property type="project" value="GOC"/>
</dbReference>
<dbReference type="InterPro" id="IPR056913">
    <property type="entry name" value="TRAPPC10/Trs130_N"/>
</dbReference>
<feature type="domain" description="TRAPPC10/Trs130 N-terminal" evidence="6">
    <location>
        <begin position="19"/>
        <end position="322"/>
    </location>
</feature>
<dbReference type="GO" id="GO:1990071">
    <property type="term" value="C:TRAPPII protein complex"/>
    <property type="evidence" value="ECO:0007669"/>
    <property type="project" value="InterPro"/>
</dbReference>
<feature type="domain" description="TRAPPC10/Trs130 C-terminal" evidence="5">
    <location>
        <begin position="1007"/>
        <end position="1150"/>
    </location>
</feature>
<dbReference type="PANTHER" id="PTHR13251">
    <property type="entry name" value="EPILEPSY HOLOPROSENCEPHALY CANDIDATE 1/TMEM1"/>
    <property type="match status" value="1"/>
</dbReference>
<evidence type="ECO:0000313" key="9">
    <source>
        <dbReference type="Proteomes" id="UP000053392"/>
    </source>
</evidence>
<comment type="subcellular location">
    <subcellularLocation>
        <location evidence="1">Golgi apparatus</location>
    </subcellularLocation>
</comment>
<protein>
    <submittedName>
        <fullName evidence="8">Unplaced genomic scaffold supercont1.1, whole genome shotgun sequence</fullName>
    </submittedName>
</protein>
<keyword evidence="9" id="KW-1185">Reference proteome</keyword>
<reference evidence="8 9" key="1">
    <citation type="submission" date="2015-01" db="EMBL/GenBank/DDBJ databases">
        <title>The Genome Sequence of Cryptococcus gattii Ram5.</title>
        <authorList>
            <consortium name="The Broad Institute Genomics Platform"/>
            <person name="Cuomo C."/>
            <person name="Litvintseva A."/>
            <person name="Chen Y."/>
            <person name="Heitman J."/>
            <person name="Sun S."/>
            <person name="Springer D."/>
            <person name="Dromer F."/>
            <person name="Young S."/>
            <person name="Zeng Q."/>
            <person name="Gargeya S."/>
            <person name="Abouelleil A."/>
            <person name="Alvarado L."/>
            <person name="Chapman S.B."/>
            <person name="Gainer-Dewar J."/>
            <person name="Goldberg J."/>
            <person name="Griggs A."/>
            <person name="Gujja S."/>
            <person name="Hansen M."/>
            <person name="Howarth C."/>
            <person name="Imamovic A."/>
            <person name="Larimer J."/>
            <person name="Murphy C."/>
            <person name="Naylor J."/>
            <person name="Pearson M."/>
            <person name="Priest M."/>
            <person name="Roberts A."/>
            <person name="Saif S."/>
            <person name="Shea T."/>
            <person name="Sykes S."/>
            <person name="Wortman J."/>
            <person name="Nusbaum C."/>
            <person name="Birren B."/>
        </authorList>
    </citation>
    <scope>NUCLEOTIDE SEQUENCE [LARGE SCALE GENOMIC DNA]</scope>
    <source>
        <strain evidence="8 9">Ram5</strain>
    </source>
</reference>
<evidence type="ECO:0000256" key="2">
    <source>
        <dbReference type="ARBA" id="ARBA00022448"/>
    </source>
</evidence>
<evidence type="ECO:0000259" key="5">
    <source>
        <dbReference type="Pfam" id="PF12584"/>
    </source>
</evidence>
<dbReference type="InterPro" id="IPR022233">
    <property type="entry name" value="TRAPPC10/Trs130_C"/>
</dbReference>
<sequence length="1179" mass="130891">MPPTKITYTLHPTPSHASSSSSVLHNAVAGIKAHLPLRNLHWKSSSRTSLRTIQEIDIDLVDLGEATSLRDKNTSVLDSPLVNMCLVVCEDGEVYKSQTRNFIRDWLSLLAARRTPHAPLIVLVNPPNSAADKSGKTVWGKDKGVLGKLKADFNVGKRERCVQLNLPPPGVNDPAAWPELINKLKECFVTAFDAAILEREDEVKRGEAQRVMVGWNFCTWFLLKESLAQSFEAVNLPEDSLIIYEELEAAFIQVVKEQNLSWFGKLGATGPRDDSLPILNTTMKPYREMLRTSSISVFDFRVYLFARQGILLGKLGRITEVAKRGQWFVASLAKRLRENEADLAEHFIESWTYTACMDIVSKCDQWAQLERPNNDYSGLTAYESVRSELLDIARIQVEHLGVSSGHLPSAYPFQPPSASQPASADVLFDEASLVSSSPSSPVVPTDSSSTSRPQISNSILLAAIADRSNFFALYRDLTHKVIAAYRKCAKNLSCIRPLTNLLGLAVILDQWEEAYTQAQELARECQELGVWDRVIKYVLGVALNAAKKLDKGGMEWGELAIGYLEVSVRETGKTGDEDEDMLLKEVIEGLKKVDGAWSVEGHRLFSVRLLGKETKIDHNEITIDVEVTNELHVDVESDRVEVRLDHPHSGGVIIFSVKEITLHPGANLIRLSSSTSTHGIYNLQSASLFLGQFSFNYDLKDSGKSVIIRRDEGGLGITLRMPFDIKLTDDTLMVLDIKSGQIDLREVRVNLTSLTRGVGFVLEGAERDGTNLALNDEGLITVGDIRPGETMTISVPYTGLPPTDYMRAHVDLLYSTDKGARQWMDVQTVDTGLPLTINVQDFFRPDCLLSHFTVSPDDKEILRIASAELIAPDGSGYEVESCRKQGGDPIVSVANQPLSFLFKIRRKKDGDPASSLSLRIRYRQVDEEIRSSVTNVLRSLSPSSRASIERAVYEILADRSKWRSYLVGESIEGIFCHALKNMGNSGLAFCESIKSVTLPEWRSLEIPVDVPQRRLLTAISLIPTLPPSTLIYQGRPLAFLLNLSTSSRWMGLPSELTEEEKIQRLVYDVQVNPEDWIVLGKKKAYFVPDPEKDVKVEIVLLPIRAGTIFLPNVSIYPLHSPDGSSELQAKVQGVLCESYMENAAQTVKVLPAKKEVTVLVPAPLPEGVPIGERWEGVRA</sequence>
<dbReference type="GO" id="GO:0006891">
    <property type="term" value="P:intra-Golgi vesicle-mediated transport"/>
    <property type="evidence" value="ECO:0007669"/>
    <property type="project" value="TreeGrafter"/>
</dbReference>
<dbReference type="PANTHER" id="PTHR13251:SF3">
    <property type="entry name" value="TRAFFICKING PROTEIN PARTICLE COMPLEX SUBUNIT 10"/>
    <property type="match status" value="1"/>
</dbReference>
<organism evidence="8 9">
    <name type="scientific">Cryptococcus deuterogattii Ram5</name>
    <dbReference type="NCBI Taxonomy" id="1296110"/>
    <lineage>
        <taxon>Eukaryota</taxon>
        <taxon>Fungi</taxon>
        <taxon>Dikarya</taxon>
        <taxon>Basidiomycota</taxon>
        <taxon>Agaricomycotina</taxon>
        <taxon>Tremellomycetes</taxon>
        <taxon>Tremellales</taxon>
        <taxon>Cryptococcaceae</taxon>
        <taxon>Cryptococcus</taxon>
        <taxon>Cryptococcus gattii species complex</taxon>
    </lineage>
</organism>
<feature type="domain" description="DUF7077" evidence="7">
    <location>
        <begin position="714"/>
        <end position="830"/>
    </location>
</feature>
<dbReference type="GO" id="GO:0034498">
    <property type="term" value="P:early endosome to Golgi transport"/>
    <property type="evidence" value="ECO:0007669"/>
    <property type="project" value="TreeGrafter"/>
</dbReference>
<dbReference type="InterPro" id="IPR055505">
    <property type="entry name" value="DUF7077"/>
</dbReference>
<dbReference type="Pfam" id="PF23036">
    <property type="entry name" value="TRAPPC10_1st"/>
    <property type="match status" value="1"/>
</dbReference>
<dbReference type="Proteomes" id="UP000053392">
    <property type="component" value="Unassembled WGS sequence"/>
</dbReference>
<evidence type="ECO:0000256" key="3">
    <source>
        <dbReference type="ARBA" id="ARBA00023034"/>
    </source>
</evidence>
<dbReference type="EMBL" id="KN847896">
    <property type="protein sequence ID" value="KIR43763.1"/>
    <property type="molecule type" value="Genomic_DNA"/>
</dbReference>
<evidence type="ECO:0000259" key="6">
    <source>
        <dbReference type="Pfam" id="PF23036"/>
    </source>
</evidence>
<keyword evidence="2" id="KW-0813">Transport</keyword>
<dbReference type="HOGENOM" id="CLU_004654_0_0_1"/>
<keyword evidence="3" id="KW-0333">Golgi apparatus</keyword>
<evidence type="ECO:0000259" key="7">
    <source>
        <dbReference type="Pfam" id="PF23274"/>
    </source>
</evidence>
<evidence type="ECO:0000313" key="8">
    <source>
        <dbReference type="EMBL" id="KIR43763.1"/>
    </source>
</evidence>
<evidence type="ECO:0000256" key="4">
    <source>
        <dbReference type="SAM" id="MobiDB-lite"/>
    </source>
</evidence>
<gene>
    <name evidence="8" type="ORF">I313_00608</name>
</gene>
<dbReference type="Pfam" id="PF23274">
    <property type="entry name" value="DUF7077"/>
    <property type="match status" value="1"/>
</dbReference>
<dbReference type="Pfam" id="PF12584">
    <property type="entry name" value="TRAPPC10"/>
    <property type="match status" value="1"/>
</dbReference>
<proteinExistence type="predicted"/>